<evidence type="ECO:0000313" key="7">
    <source>
        <dbReference type="Proteomes" id="UP000507470"/>
    </source>
</evidence>
<evidence type="ECO:0000256" key="3">
    <source>
        <dbReference type="ARBA" id="ARBA00023004"/>
    </source>
</evidence>
<keyword evidence="3" id="KW-0408">Iron</keyword>
<organism evidence="6 7">
    <name type="scientific">Mytilus coruscus</name>
    <name type="common">Sea mussel</name>
    <dbReference type="NCBI Taxonomy" id="42192"/>
    <lineage>
        <taxon>Eukaryota</taxon>
        <taxon>Metazoa</taxon>
        <taxon>Spiralia</taxon>
        <taxon>Lophotrochozoa</taxon>
        <taxon>Mollusca</taxon>
        <taxon>Bivalvia</taxon>
        <taxon>Autobranchia</taxon>
        <taxon>Pteriomorphia</taxon>
        <taxon>Mytilida</taxon>
        <taxon>Mytiloidea</taxon>
        <taxon>Mytilidae</taxon>
        <taxon>Mytilinae</taxon>
        <taxon>Mytilus</taxon>
    </lineage>
</organism>
<evidence type="ECO:0000256" key="2">
    <source>
        <dbReference type="ARBA" id="ARBA00022723"/>
    </source>
</evidence>
<keyword evidence="1 4" id="KW-0349">Heme</keyword>
<dbReference type="InterPro" id="IPR012292">
    <property type="entry name" value="Globin/Proto"/>
</dbReference>
<evidence type="ECO:0000256" key="4">
    <source>
        <dbReference type="RuleBase" id="RU000356"/>
    </source>
</evidence>
<evidence type="ECO:0000313" key="6">
    <source>
        <dbReference type="EMBL" id="CAC5368104.1"/>
    </source>
</evidence>
<dbReference type="PANTHER" id="PTHR46458">
    <property type="entry name" value="BLR2807 PROTEIN"/>
    <property type="match status" value="1"/>
</dbReference>
<dbReference type="InterPro" id="IPR000971">
    <property type="entry name" value="Globin"/>
</dbReference>
<sequence length="215" mass="24981">MGCRQTKPDSSEQGSPVHLDLLNEGNGVPNVDPRLPLNARQVFKLKQSWKGIKRNIEETGVEMFIRLFKNNSYLIKIFKDFKQLETEDEMRENEELEKHATFVMSTLDETITNIDNFDYIKDLAHRTGNSHQRFSDFQKENFKKIKQPFLEAVKLTLGDRYTDYMATVYTITIDFVLDSLVEGYTDDTSLQIKLDNDQEIEVKENDRSLVKAAES</sequence>
<keyword evidence="4" id="KW-0813">Transport</keyword>
<protein>
    <submittedName>
        <fullName evidence="6">NGB</fullName>
    </submittedName>
</protein>
<evidence type="ECO:0000259" key="5">
    <source>
        <dbReference type="PROSITE" id="PS01033"/>
    </source>
</evidence>
<dbReference type="EMBL" id="CACVKT020001442">
    <property type="protein sequence ID" value="CAC5368104.1"/>
    <property type="molecule type" value="Genomic_DNA"/>
</dbReference>
<reference evidence="6 7" key="1">
    <citation type="submission" date="2020-06" db="EMBL/GenBank/DDBJ databases">
        <authorList>
            <person name="Li R."/>
            <person name="Bekaert M."/>
        </authorList>
    </citation>
    <scope>NUCLEOTIDE SEQUENCE [LARGE SCALE GENOMIC DNA]</scope>
    <source>
        <strain evidence="7">wild</strain>
    </source>
</reference>
<dbReference type="InterPro" id="IPR009050">
    <property type="entry name" value="Globin-like_sf"/>
</dbReference>
<dbReference type="Gene3D" id="1.10.490.10">
    <property type="entry name" value="Globins"/>
    <property type="match status" value="1"/>
</dbReference>
<dbReference type="GO" id="GO:0046872">
    <property type="term" value="F:metal ion binding"/>
    <property type="evidence" value="ECO:0007669"/>
    <property type="project" value="UniProtKB-KW"/>
</dbReference>
<keyword evidence="4" id="KW-0561">Oxygen transport</keyword>
<dbReference type="SUPFAM" id="SSF46458">
    <property type="entry name" value="Globin-like"/>
    <property type="match status" value="1"/>
</dbReference>
<gene>
    <name evidence="6" type="ORF">MCOR_7767</name>
</gene>
<keyword evidence="7" id="KW-1185">Reference proteome</keyword>
<dbReference type="PANTHER" id="PTHR46458:SF5">
    <property type="entry name" value="GLOBIN FAMILY PROFILE DOMAIN-CONTAINING PROTEIN"/>
    <property type="match status" value="1"/>
</dbReference>
<dbReference type="GO" id="GO:0019825">
    <property type="term" value="F:oxygen binding"/>
    <property type="evidence" value="ECO:0007669"/>
    <property type="project" value="InterPro"/>
</dbReference>
<feature type="domain" description="Globin" evidence="5">
    <location>
        <begin position="36"/>
        <end position="185"/>
    </location>
</feature>
<dbReference type="AlphaFoldDB" id="A0A6J8AJ20"/>
<evidence type="ECO:0000256" key="1">
    <source>
        <dbReference type="ARBA" id="ARBA00022617"/>
    </source>
</evidence>
<dbReference type="InterPro" id="IPR050532">
    <property type="entry name" value="Globin-like_OT"/>
</dbReference>
<dbReference type="CDD" id="cd14766">
    <property type="entry name" value="CeGLB25-like"/>
    <property type="match status" value="1"/>
</dbReference>
<dbReference type="OrthoDB" id="6344802at2759"/>
<comment type="similarity">
    <text evidence="4">Belongs to the globin family.</text>
</comment>
<name>A0A6J8AJ20_MYTCO</name>
<keyword evidence="2" id="KW-0479">Metal-binding</keyword>
<proteinExistence type="inferred from homology"/>
<accession>A0A6J8AJ20</accession>
<dbReference type="Pfam" id="PF00042">
    <property type="entry name" value="Globin"/>
    <property type="match status" value="1"/>
</dbReference>
<dbReference type="GO" id="GO:0020037">
    <property type="term" value="F:heme binding"/>
    <property type="evidence" value="ECO:0007669"/>
    <property type="project" value="InterPro"/>
</dbReference>
<dbReference type="PROSITE" id="PS01033">
    <property type="entry name" value="GLOBIN"/>
    <property type="match status" value="1"/>
</dbReference>
<dbReference type="GO" id="GO:0005344">
    <property type="term" value="F:oxygen carrier activity"/>
    <property type="evidence" value="ECO:0007669"/>
    <property type="project" value="UniProtKB-KW"/>
</dbReference>
<dbReference type="Proteomes" id="UP000507470">
    <property type="component" value="Unassembled WGS sequence"/>
</dbReference>